<evidence type="ECO:0000259" key="2">
    <source>
        <dbReference type="Pfam" id="PF01656"/>
    </source>
</evidence>
<dbReference type="InterPro" id="IPR027417">
    <property type="entry name" value="P-loop_NTPase"/>
</dbReference>
<dbReference type="PANTHER" id="PTHR46082">
    <property type="entry name" value="ATP/GTP-BINDING PROTEIN-RELATED"/>
    <property type="match status" value="1"/>
</dbReference>
<dbReference type="PANTHER" id="PTHR46082:SF6">
    <property type="entry name" value="AAA+ ATPASE DOMAIN-CONTAINING PROTEIN-RELATED"/>
    <property type="match status" value="1"/>
</dbReference>
<dbReference type="Pfam" id="PF25000">
    <property type="entry name" value="DUF7779"/>
    <property type="match status" value="1"/>
</dbReference>
<dbReference type="SUPFAM" id="SSF52200">
    <property type="entry name" value="Toll/Interleukin receptor TIR domain"/>
    <property type="match status" value="1"/>
</dbReference>
<dbReference type="InterPro" id="IPR002182">
    <property type="entry name" value="NB-ARC"/>
</dbReference>
<evidence type="ECO:0000313" key="5">
    <source>
        <dbReference type="EMBL" id="MFC6082733.1"/>
    </source>
</evidence>
<evidence type="ECO:0000313" key="6">
    <source>
        <dbReference type="Proteomes" id="UP001596137"/>
    </source>
</evidence>
<dbReference type="EMBL" id="JBHSRF010000020">
    <property type="protein sequence ID" value="MFC6082733.1"/>
    <property type="molecule type" value="Genomic_DNA"/>
</dbReference>
<feature type="domain" description="TIR" evidence="3">
    <location>
        <begin position="335"/>
        <end position="447"/>
    </location>
</feature>
<dbReference type="InterPro" id="IPR011990">
    <property type="entry name" value="TPR-like_helical_dom_sf"/>
</dbReference>
<dbReference type="InterPro" id="IPR002586">
    <property type="entry name" value="CobQ/CobB/MinD/ParA_Nub-bd_dom"/>
</dbReference>
<dbReference type="NCBIfam" id="NF040586">
    <property type="entry name" value="FxSxx_TPR"/>
    <property type="match status" value="1"/>
</dbReference>
<dbReference type="Pfam" id="PF13374">
    <property type="entry name" value="TPR_10"/>
    <property type="match status" value="2"/>
</dbReference>
<dbReference type="SUPFAM" id="SSF48452">
    <property type="entry name" value="TPR-like"/>
    <property type="match status" value="3"/>
</dbReference>
<feature type="domain" description="NB-ARC" evidence="1">
    <location>
        <begin position="520"/>
        <end position="650"/>
    </location>
</feature>
<evidence type="ECO:0000259" key="4">
    <source>
        <dbReference type="Pfam" id="PF25000"/>
    </source>
</evidence>
<dbReference type="Gene3D" id="1.25.40.10">
    <property type="entry name" value="Tetratricopeptide repeat domain"/>
    <property type="match status" value="3"/>
</dbReference>
<keyword evidence="6" id="KW-1185">Reference proteome</keyword>
<evidence type="ECO:0000259" key="3">
    <source>
        <dbReference type="Pfam" id="PF13676"/>
    </source>
</evidence>
<evidence type="ECO:0000259" key="1">
    <source>
        <dbReference type="Pfam" id="PF00931"/>
    </source>
</evidence>
<gene>
    <name evidence="5" type="primary">fxsT</name>
    <name evidence="5" type="ORF">ACFP1K_16305</name>
</gene>
<dbReference type="InterPro" id="IPR035897">
    <property type="entry name" value="Toll_tir_struct_dom_sf"/>
</dbReference>
<feature type="domain" description="CobQ/CobB/MinD/ParA nucleotide binding" evidence="2">
    <location>
        <begin position="10"/>
        <end position="57"/>
    </location>
</feature>
<dbReference type="Pfam" id="PF13424">
    <property type="entry name" value="TPR_12"/>
    <property type="match status" value="2"/>
</dbReference>
<dbReference type="SUPFAM" id="SSF52540">
    <property type="entry name" value="P-loop containing nucleoside triphosphate hydrolases"/>
    <property type="match status" value="2"/>
</dbReference>
<feature type="domain" description="DUF7779" evidence="4">
    <location>
        <begin position="732"/>
        <end position="820"/>
    </location>
</feature>
<sequence length="1309" mass="147907">MSESRDGQIITFYSFKGGTGRTMALANVAWILAANGFRVLVIDWDLESPGLHKFFRPFLNGEVIAETPGVIDLLTEYSWAATRDTPRPADWHLEYAKVKPHAIPVNWDHFPSGGGLDFLSAGLQNRDYSSLVSSFDWDNLYERLGGGPFFDALRDDMRANYDYVLIDSRTGLSDIADICTVHFPDVLITCFTLNDQSIEGAASVAGRIADRYPERIRVLPVPMRVDDAEKEKLDAGRVFARSQFERFPLRLSPDETVTYWGAVEVPYKPFYAYEETLATFGDEPGSPTSLLAAYERLVDVITAGRVRSLPALREDLRLRYRELFMRRRPVAASDVYINYVAEDRLWVDWITALLTQAGLRVHPQRMTSEADVTGNQPVVEPLARAVTLLSSAYLRSSRAREAWRLTSSGEFAGLGGSHIPVRVAEVQVPHLYADSALIDLVQMSETQAAAAFFRALDPPMRVSESDLLTALPRYPGMQPAVLNLPTRNATFTGRIEILERLRDQLVGGSQAVVTQELPQAALFGLGGIGKTQLALEYAHRFMTDYDVVWWVSAEQAELLNVAMADLAEKLDIRMGDNVAEAAQAAKEALRRGHPHSRWLLIFDNADDPKELMNYLPGGSGHVVITSRNPTWSEIATPLEITVFTREESKEHLRRRVPKLTAVDADRVADQLGDLPLAIEQAGAWLHETGMAVDEYLERLTHQPTQTLALGDTPLSYPWQVAAAWNVSFERLSQRSRAAARLLQLLAFFAADPVSLSMLYGDETVRCLVSYDESLAEKIMIGRLIRELNRFALAKVDQRDRSVQVHRLVQAVLRDQMNEDEREDTMHDVHRILLGARPREGDTDDPENWARYDEIWPHLLPSQAETCDEEPTRQLLIDRVRYFWKRGEFERALEFGRRLERIWITKLGDFDRQTLYLRFQMANVLRSQGRYQDACDLDRAVMADQQRVLDDSHPHTLMTAGGLAADLRALGELEESLRLEQETYARTKEFFGEGHHRTLMAGNNLAVSLRHMGGFPAARDLDQETLYLRREVLSSNHPYTLFSQNNLALDMRETGEYAQSVELLRSTLESYERVLGPDLVDTLRTARSLAVSLRRAGWLAEARQMTEKAYQRYLERYGPASPETIACKLNLAGDKAVTGDEADALVLISEVLLSYERDLGESNPYTLVAANNKTIYLRLNRDPGRARELGERTLSLFTGKLGVDHPFTLCCAVNLANVLGDLRDHASEERLLRETLERLTRVQGQRHPNTLVCRANLAVAERALGREDKAHGAREEVLDELRHILGEKHPVVTALLEWRRVDRDLEPMPW</sequence>
<accession>A0ABW1NIF6</accession>
<proteinExistence type="predicted"/>
<dbReference type="Pfam" id="PF01656">
    <property type="entry name" value="CbiA"/>
    <property type="match status" value="1"/>
</dbReference>
<dbReference type="Proteomes" id="UP001596137">
    <property type="component" value="Unassembled WGS sequence"/>
</dbReference>
<organism evidence="5 6">
    <name type="scientific">Sphaerisporangium aureirubrum</name>
    <dbReference type="NCBI Taxonomy" id="1544736"/>
    <lineage>
        <taxon>Bacteria</taxon>
        <taxon>Bacillati</taxon>
        <taxon>Actinomycetota</taxon>
        <taxon>Actinomycetes</taxon>
        <taxon>Streptosporangiales</taxon>
        <taxon>Streptosporangiaceae</taxon>
        <taxon>Sphaerisporangium</taxon>
    </lineage>
</organism>
<dbReference type="Pfam" id="PF00931">
    <property type="entry name" value="NB-ARC"/>
    <property type="match status" value="1"/>
</dbReference>
<name>A0ABW1NIF6_9ACTN</name>
<dbReference type="RefSeq" id="WP_380753439.1">
    <property type="nucleotide sequence ID" value="NZ_JBHSRF010000020.1"/>
</dbReference>
<dbReference type="InterPro" id="IPR056681">
    <property type="entry name" value="DUF7779"/>
</dbReference>
<dbReference type="Pfam" id="PF13676">
    <property type="entry name" value="TIR_2"/>
    <property type="match status" value="1"/>
</dbReference>
<dbReference type="NCBIfam" id="NF047398">
    <property type="entry name" value="AAA_KGGVGR"/>
    <property type="match status" value="1"/>
</dbReference>
<dbReference type="InterPro" id="IPR053137">
    <property type="entry name" value="NLR-like"/>
</dbReference>
<dbReference type="InterPro" id="IPR000157">
    <property type="entry name" value="TIR_dom"/>
</dbReference>
<protein>
    <submittedName>
        <fullName evidence="5">FxSxx-COOH system tetratricopeptide repeat protein</fullName>
    </submittedName>
</protein>
<comment type="caution">
    <text evidence="5">The sequence shown here is derived from an EMBL/GenBank/DDBJ whole genome shotgun (WGS) entry which is preliminary data.</text>
</comment>
<dbReference type="Gene3D" id="3.40.50.300">
    <property type="entry name" value="P-loop containing nucleotide triphosphate hydrolases"/>
    <property type="match status" value="2"/>
</dbReference>
<reference evidence="6" key="1">
    <citation type="journal article" date="2019" name="Int. J. Syst. Evol. Microbiol.">
        <title>The Global Catalogue of Microorganisms (GCM) 10K type strain sequencing project: providing services to taxonomists for standard genome sequencing and annotation.</title>
        <authorList>
            <consortium name="The Broad Institute Genomics Platform"/>
            <consortium name="The Broad Institute Genome Sequencing Center for Infectious Disease"/>
            <person name="Wu L."/>
            <person name="Ma J."/>
        </authorList>
    </citation>
    <scope>NUCLEOTIDE SEQUENCE [LARGE SCALE GENOMIC DNA]</scope>
    <source>
        <strain evidence="6">JCM 30346</strain>
    </source>
</reference>